<dbReference type="RefSeq" id="WP_342302643.1">
    <property type="nucleotide sequence ID" value="NZ_JBCEWA010000002.1"/>
</dbReference>
<dbReference type="PANTHER" id="PTHR37817">
    <property type="entry name" value="N-ACETYLTRANSFERASE EIS"/>
    <property type="match status" value="1"/>
</dbReference>
<keyword evidence="2" id="KW-0012">Acyltransferase</keyword>
<dbReference type="Proteomes" id="UP001398420">
    <property type="component" value="Unassembled WGS sequence"/>
</dbReference>
<comment type="caution">
    <text evidence="2">The sequence shown here is derived from an EMBL/GenBank/DDBJ whole genome shotgun (WGS) entry which is preliminary data.</text>
</comment>
<dbReference type="Pfam" id="PF13530">
    <property type="entry name" value="SCP2_2"/>
    <property type="match status" value="1"/>
</dbReference>
<dbReference type="Gene3D" id="3.40.630.30">
    <property type="match status" value="2"/>
</dbReference>
<evidence type="ECO:0000313" key="3">
    <source>
        <dbReference type="Proteomes" id="UP001398420"/>
    </source>
</evidence>
<dbReference type="SUPFAM" id="SSF55729">
    <property type="entry name" value="Acyl-CoA N-acyltransferases (Nat)"/>
    <property type="match status" value="1"/>
</dbReference>
<name>A0ABU9LI35_9BACL</name>
<dbReference type="EMBL" id="JBCEWA010000002">
    <property type="protein sequence ID" value="MEL5987319.1"/>
    <property type="molecule type" value="Genomic_DNA"/>
</dbReference>
<dbReference type="InterPro" id="IPR000182">
    <property type="entry name" value="GNAT_dom"/>
</dbReference>
<dbReference type="GO" id="GO:0016746">
    <property type="term" value="F:acyltransferase activity"/>
    <property type="evidence" value="ECO:0007669"/>
    <property type="project" value="UniProtKB-KW"/>
</dbReference>
<dbReference type="Pfam" id="PF13527">
    <property type="entry name" value="Acetyltransf_9"/>
    <property type="match status" value="1"/>
</dbReference>
<dbReference type="InterPro" id="IPR016181">
    <property type="entry name" value="Acyl_CoA_acyltransferase"/>
</dbReference>
<evidence type="ECO:0000313" key="2">
    <source>
        <dbReference type="EMBL" id="MEL5987319.1"/>
    </source>
</evidence>
<organism evidence="2 3">
    <name type="scientific">Kurthia gibsonii</name>
    <dbReference type="NCBI Taxonomy" id="33946"/>
    <lineage>
        <taxon>Bacteria</taxon>
        <taxon>Bacillati</taxon>
        <taxon>Bacillota</taxon>
        <taxon>Bacilli</taxon>
        <taxon>Bacillales</taxon>
        <taxon>Caryophanaceae</taxon>
        <taxon>Kurthia</taxon>
    </lineage>
</organism>
<proteinExistence type="predicted"/>
<dbReference type="InterPro" id="IPR036527">
    <property type="entry name" value="SCP2_sterol-bd_dom_sf"/>
</dbReference>
<dbReference type="InterPro" id="IPR051554">
    <property type="entry name" value="Acetyltransferase_Eis"/>
</dbReference>
<gene>
    <name evidence="2" type="ORF">AAF454_02620</name>
</gene>
<dbReference type="SUPFAM" id="SSF55718">
    <property type="entry name" value="SCP-like"/>
    <property type="match status" value="1"/>
</dbReference>
<dbReference type="Pfam" id="PF17668">
    <property type="entry name" value="Acetyltransf_17"/>
    <property type="match status" value="1"/>
</dbReference>
<dbReference type="Gene3D" id="3.30.1050.10">
    <property type="entry name" value="SCP2 sterol-binding domain"/>
    <property type="match status" value="1"/>
</dbReference>
<dbReference type="PANTHER" id="PTHR37817:SF1">
    <property type="entry name" value="N-ACETYLTRANSFERASE EIS"/>
    <property type="match status" value="1"/>
</dbReference>
<dbReference type="InterPro" id="IPR041380">
    <property type="entry name" value="Acetyltransf_17"/>
</dbReference>
<sequence>MEIRQIKDNEKALVQDLRDYSFTSVYKGEKLEDFQYWLENSHVLGGFIEGELAGQVFIFPLNMTLRNQNHAMGGIGFVATDPIFRNRGVMKQLMIASLVQMRENKQVISVLAPYSVSFYRYFGWELFNDILHFEIQEKQFPQTARNQDVVKRMSFQKVDSTILKEVQEFHNRYAEKTEGCMKRTSAWWSRIIKRQLDGHIAVFYESNRVAGYIRYDIRDLCFTIHDYYSENYSVEEAIWRYVFSHASSIDKVRGVVSIEQRFMLSFAEPQIKQQRKQETMLRIVDVYAFFTQLTLPKDISFYIQVLDTFAPWNEGVFHIHKGSVEKVIIKPPTRILTISIQHLASLVAGYETIEQLLYRQCVQVDGEIISEINQLFPKSNCFFNEYF</sequence>
<keyword evidence="2" id="KW-0808">Transferase</keyword>
<dbReference type="PROSITE" id="PS51186">
    <property type="entry name" value="GNAT"/>
    <property type="match status" value="1"/>
</dbReference>
<reference evidence="2 3" key="1">
    <citation type="submission" date="2024-04" db="EMBL/GenBank/DDBJ databases">
        <authorList>
            <person name="Wu Y.S."/>
            <person name="Zhang L."/>
        </authorList>
    </citation>
    <scope>NUCLEOTIDE SEQUENCE [LARGE SCALE GENOMIC DNA]</scope>
    <source>
        <strain evidence="2 3">KG-01</strain>
    </source>
</reference>
<protein>
    <submittedName>
        <fullName evidence="2">GNAT family N-acetyltransferase</fullName>
        <ecNumber evidence="2">2.3.1.-</ecNumber>
    </submittedName>
</protein>
<accession>A0ABU9LI35</accession>
<dbReference type="EC" id="2.3.1.-" evidence="2"/>
<keyword evidence="3" id="KW-1185">Reference proteome</keyword>
<dbReference type="InterPro" id="IPR025559">
    <property type="entry name" value="Eis_dom"/>
</dbReference>
<evidence type="ECO:0000259" key="1">
    <source>
        <dbReference type="PROSITE" id="PS51186"/>
    </source>
</evidence>
<feature type="domain" description="N-acetyltransferase" evidence="1">
    <location>
        <begin position="1"/>
        <end position="156"/>
    </location>
</feature>